<comment type="cofactor">
    <cofactor evidence="6">
        <name>FMN</name>
        <dbReference type="ChEBI" id="CHEBI:58210"/>
    </cofactor>
</comment>
<keyword evidence="5 6" id="KW-0249">Electron transport</keyword>
<comment type="subcellular location">
    <subcellularLocation>
        <location evidence="6">Cell inner membrane</location>
        <topology evidence="6">Single-pass membrane protein</topology>
    </subcellularLocation>
</comment>
<keyword evidence="6" id="KW-0812">Transmembrane</keyword>
<name>A0ABW1ZVY1_9GAMM</name>
<keyword evidence="6" id="KW-0472">Membrane</keyword>
<evidence type="ECO:0000256" key="2">
    <source>
        <dbReference type="ARBA" id="ARBA00022553"/>
    </source>
</evidence>
<accession>A0ABW1ZVY1</accession>
<keyword evidence="4 6" id="KW-0288">FMN</keyword>
<keyword evidence="6" id="KW-1278">Translocase</keyword>
<evidence type="ECO:0000256" key="5">
    <source>
        <dbReference type="ARBA" id="ARBA00022982"/>
    </source>
</evidence>
<keyword evidence="6" id="KW-0997">Cell inner membrane</keyword>
<protein>
    <recommendedName>
        <fullName evidence="6">Ion-translocating oxidoreductase complex subunit G</fullName>
        <ecNumber evidence="6">7.-.-.-</ecNumber>
    </recommendedName>
    <alternativeName>
        <fullName evidence="6">Rnf electron transport complex subunit G</fullName>
    </alternativeName>
</protein>
<keyword evidence="1 6" id="KW-0813">Transport</keyword>
<evidence type="ECO:0000313" key="9">
    <source>
        <dbReference type="Proteomes" id="UP001596422"/>
    </source>
</evidence>
<keyword evidence="3 6" id="KW-0285">Flavoprotein</keyword>
<feature type="domain" description="FMN-binding" evidence="7">
    <location>
        <begin position="103"/>
        <end position="195"/>
    </location>
</feature>
<evidence type="ECO:0000256" key="3">
    <source>
        <dbReference type="ARBA" id="ARBA00022630"/>
    </source>
</evidence>
<dbReference type="NCBIfam" id="TIGR01947">
    <property type="entry name" value="rnfG"/>
    <property type="match status" value="1"/>
</dbReference>
<dbReference type="PIRSF" id="PIRSF006091">
    <property type="entry name" value="E_trnsport_RnfG"/>
    <property type="match status" value="1"/>
</dbReference>
<dbReference type="HAMAP" id="MF_00479">
    <property type="entry name" value="RsxG_RnfG"/>
    <property type="match status" value="1"/>
</dbReference>
<dbReference type="Pfam" id="PF04205">
    <property type="entry name" value="FMN_bind"/>
    <property type="match status" value="1"/>
</dbReference>
<dbReference type="InterPro" id="IPR007329">
    <property type="entry name" value="FMN-bd"/>
</dbReference>
<dbReference type="InterPro" id="IPR010209">
    <property type="entry name" value="Ion_transpt_RnfG/RsxG"/>
</dbReference>
<keyword evidence="2 6" id="KW-0597">Phosphoprotein</keyword>
<keyword evidence="6" id="KW-1133">Transmembrane helix</keyword>
<dbReference type="PANTHER" id="PTHR36118:SF1">
    <property type="entry name" value="ION-TRANSLOCATING OXIDOREDUCTASE COMPLEX SUBUNIT G"/>
    <property type="match status" value="1"/>
</dbReference>
<comment type="caution">
    <text evidence="8">The sequence shown here is derived from an EMBL/GenBank/DDBJ whole genome shotgun (WGS) entry which is preliminary data.</text>
</comment>
<proteinExistence type="inferred from homology"/>
<organism evidence="8 9">
    <name type="scientific">Marinobacterium aestuariivivens</name>
    <dbReference type="NCBI Taxonomy" id="1698799"/>
    <lineage>
        <taxon>Bacteria</taxon>
        <taxon>Pseudomonadati</taxon>
        <taxon>Pseudomonadota</taxon>
        <taxon>Gammaproteobacteria</taxon>
        <taxon>Oceanospirillales</taxon>
        <taxon>Oceanospirillaceae</taxon>
        <taxon>Marinobacterium</taxon>
    </lineage>
</organism>
<evidence type="ECO:0000313" key="8">
    <source>
        <dbReference type="EMBL" id="MFC6669351.1"/>
    </source>
</evidence>
<reference evidence="9" key="1">
    <citation type="journal article" date="2019" name="Int. J. Syst. Evol. Microbiol.">
        <title>The Global Catalogue of Microorganisms (GCM) 10K type strain sequencing project: providing services to taxonomists for standard genome sequencing and annotation.</title>
        <authorList>
            <consortium name="The Broad Institute Genomics Platform"/>
            <consortium name="The Broad Institute Genome Sequencing Center for Infectious Disease"/>
            <person name="Wu L."/>
            <person name="Ma J."/>
        </authorList>
    </citation>
    <scope>NUCLEOTIDE SEQUENCE [LARGE SCALE GENOMIC DNA]</scope>
    <source>
        <strain evidence="9">NBRC 111756</strain>
    </source>
</reference>
<evidence type="ECO:0000256" key="4">
    <source>
        <dbReference type="ARBA" id="ARBA00022643"/>
    </source>
</evidence>
<keyword evidence="9" id="KW-1185">Reference proteome</keyword>
<dbReference type="EMBL" id="JBHSWE010000001">
    <property type="protein sequence ID" value="MFC6669351.1"/>
    <property type="molecule type" value="Genomic_DNA"/>
</dbReference>
<sequence>MQMLSAISRSTTGIAIFAVVTAGLIAITQVGTADRIRQNELEQQARALYEIVPRDSLDSDLLEHPVEFVAPDLLGHERPETAYRAFRDGEPVMVILPVTAPDGYTGEISMIVGINRDASVAGVRVLAHKETPGLGDKVDLKKSKWVLGFENQSKAEGEDPSWAVRKDGGRFDQFTGATITPRAVVTAVGRAVDYFREHRAELLGLPEQTQQEVSNG</sequence>
<comment type="similarity">
    <text evidence="6">Belongs to the RnfG family.</text>
</comment>
<gene>
    <name evidence="8" type="primary">rsxG</name>
    <name evidence="6" type="synonym">rnfG</name>
    <name evidence="8" type="ORF">ACFQDL_03995</name>
</gene>
<dbReference type="Proteomes" id="UP001596422">
    <property type="component" value="Unassembled WGS sequence"/>
</dbReference>
<evidence type="ECO:0000256" key="6">
    <source>
        <dbReference type="HAMAP-Rule" id="MF_00479"/>
    </source>
</evidence>
<comment type="subunit">
    <text evidence="6">The complex is composed of six subunits: RnfA, RnfB, RnfC, RnfD, RnfE and RnfG.</text>
</comment>
<evidence type="ECO:0000256" key="1">
    <source>
        <dbReference type="ARBA" id="ARBA00022448"/>
    </source>
</evidence>
<dbReference type="RefSeq" id="WP_379907915.1">
    <property type="nucleotide sequence ID" value="NZ_JBHSWE010000001.1"/>
</dbReference>
<dbReference type="EC" id="7.-.-.-" evidence="6"/>
<keyword evidence="6" id="KW-1003">Cell membrane</keyword>
<comment type="function">
    <text evidence="6">Part of a membrane-bound complex that couples electron transfer with translocation of ions across the membrane.</text>
</comment>
<dbReference type="NCBIfam" id="NF002519">
    <property type="entry name" value="PRK01908.1"/>
    <property type="match status" value="1"/>
</dbReference>
<evidence type="ECO:0000259" key="7">
    <source>
        <dbReference type="SMART" id="SM00900"/>
    </source>
</evidence>
<dbReference type="SMART" id="SM00900">
    <property type="entry name" value="FMN_bind"/>
    <property type="match status" value="1"/>
</dbReference>
<feature type="modified residue" description="FMN phosphoryl threonine" evidence="6">
    <location>
        <position position="178"/>
    </location>
</feature>
<dbReference type="PANTHER" id="PTHR36118">
    <property type="entry name" value="ION-TRANSLOCATING OXIDOREDUCTASE COMPLEX SUBUNIT G"/>
    <property type="match status" value="1"/>
</dbReference>